<sequence>MVYEMSTERTQHVYHPAYEKKTGQTQVTRQPSAAARLAATAALLLVFCLAPALARAQMREFIYTSAPFPSAHASTLVELKNGDYLAAWFGGTAEGQPDVAIWSSRRTASGWSAPVELAREANVPTWNPVLFHAKNGRLWLYYKFGPRFTWWTAARRYSDDEGRTWSPIQHLPAGIYGPIRAKPLVLPSGVIVSGTSVESYSSWAAWVERSVDNGLTWTRIGPVTLPQLQAAPQVAPPPGEKELEPVGIIQPVIVSLGGSHLRLYARSSSQIGRICVADSKDLGRTWSAARPLDLPNPNSGIDLVRLRDGRIVLIYNDTSTGRTPLNLAVSTDGEHFHNFAVLESSPGEFSYPALIQGSDGNLHITYTYNRKRIRYVVYPLSQIPR</sequence>
<dbReference type="Gene3D" id="2.120.10.10">
    <property type="match status" value="1"/>
</dbReference>
<comment type="caution">
    <text evidence="3">The sequence shown here is derived from an EMBL/GenBank/DDBJ whole genome shotgun (WGS) entry which is preliminary data.</text>
</comment>
<evidence type="ECO:0000313" key="4">
    <source>
        <dbReference type="Proteomes" id="UP000295210"/>
    </source>
</evidence>
<keyword evidence="1" id="KW-0472">Membrane</keyword>
<evidence type="ECO:0000259" key="2">
    <source>
        <dbReference type="Pfam" id="PF13088"/>
    </source>
</evidence>
<dbReference type="InterPro" id="IPR011040">
    <property type="entry name" value="Sialidase"/>
</dbReference>
<keyword evidence="1" id="KW-1133">Transmembrane helix</keyword>
<protein>
    <submittedName>
        <fullName evidence="3">Putative neuraminidase</fullName>
    </submittedName>
</protein>
<proteinExistence type="predicted"/>
<dbReference type="Pfam" id="PF13088">
    <property type="entry name" value="BNR_2"/>
    <property type="match status" value="1"/>
</dbReference>
<gene>
    <name evidence="3" type="ORF">C7378_0722</name>
</gene>
<evidence type="ECO:0000313" key="3">
    <source>
        <dbReference type="EMBL" id="TCK75731.1"/>
    </source>
</evidence>
<name>A0A4V2PVV7_9BACT</name>
<dbReference type="PANTHER" id="PTHR43752">
    <property type="entry name" value="BNR/ASP-BOX REPEAT FAMILY PROTEIN"/>
    <property type="match status" value="1"/>
</dbReference>
<dbReference type="Proteomes" id="UP000295210">
    <property type="component" value="Unassembled WGS sequence"/>
</dbReference>
<keyword evidence="1" id="KW-0812">Transmembrane</keyword>
<feature type="domain" description="Sialidase" evidence="2">
    <location>
        <begin position="83"/>
        <end position="364"/>
    </location>
</feature>
<reference evidence="3 4" key="1">
    <citation type="submission" date="2019-03" db="EMBL/GenBank/DDBJ databases">
        <title>Genomic Encyclopedia of Type Strains, Phase IV (KMG-IV): sequencing the most valuable type-strain genomes for metagenomic binning, comparative biology and taxonomic classification.</title>
        <authorList>
            <person name="Goeker M."/>
        </authorList>
    </citation>
    <scope>NUCLEOTIDE SEQUENCE [LARGE SCALE GENOMIC DNA]</scope>
    <source>
        <strain evidence="3 4">DSM 103428</strain>
    </source>
</reference>
<dbReference type="EMBL" id="SMGK01000001">
    <property type="protein sequence ID" value="TCK75731.1"/>
    <property type="molecule type" value="Genomic_DNA"/>
</dbReference>
<keyword evidence="4" id="KW-1185">Reference proteome</keyword>
<accession>A0A4V2PVV7</accession>
<dbReference type="CDD" id="cd15482">
    <property type="entry name" value="Sialidase_non-viral"/>
    <property type="match status" value="1"/>
</dbReference>
<feature type="transmembrane region" description="Helical" evidence="1">
    <location>
        <begin position="33"/>
        <end position="54"/>
    </location>
</feature>
<dbReference type="PANTHER" id="PTHR43752:SF2">
    <property type="entry name" value="BNR_ASP-BOX REPEAT FAMILY PROTEIN"/>
    <property type="match status" value="1"/>
</dbReference>
<dbReference type="SUPFAM" id="SSF50939">
    <property type="entry name" value="Sialidases"/>
    <property type="match status" value="1"/>
</dbReference>
<organism evidence="3 4">
    <name type="scientific">Acidipila rosea</name>
    <dbReference type="NCBI Taxonomy" id="768535"/>
    <lineage>
        <taxon>Bacteria</taxon>
        <taxon>Pseudomonadati</taxon>
        <taxon>Acidobacteriota</taxon>
        <taxon>Terriglobia</taxon>
        <taxon>Terriglobales</taxon>
        <taxon>Acidobacteriaceae</taxon>
        <taxon>Acidipila</taxon>
    </lineage>
</organism>
<evidence type="ECO:0000256" key="1">
    <source>
        <dbReference type="SAM" id="Phobius"/>
    </source>
</evidence>
<dbReference type="AlphaFoldDB" id="A0A4V2PVV7"/>
<dbReference type="InterPro" id="IPR036278">
    <property type="entry name" value="Sialidase_sf"/>
</dbReference>